<dbReference type="InterPro" id="IPR011004">
    <property type="entry name" value="Trimer_LpxA-like_sf"/>
</dbReference>
<comment type="caution">
    <text evidence="9">The sequence shown here is derived from an EMBL/GenBank/DDBJ whole genome shotgun (WGS) entry which is preliminary data.</text>
</comment>
<comment type="pathway">
    <text evidence="7">Bacterial outer membrane biogenesis; LPS lipid A biosynthesis.</text>
</comment>
<dbReference type="HAMAP" id="MF_00523">
    <property type="entry name" value="LpxD"/>
    <property type="match status" value="1"/>
</dbReference>
<evidence type="ECO:0000313" key="9">
    <source>
        <dbReference type="EMBL" id="HGQ85874.1"/>
    </source>
</evidence>
<dbReference type="PROSITE" id="PS00101">
    <property type="entry name" value="HEXAPEP_TRANSFERASES"/>
    <property type="match status" value="1"/>
</dbReference>
<evidence type="ECO:0000256" key="2">
    <source>
        <dbReference type="ARBA" id="ARBA00022556"/>
    </source>
</evidence>
<evidence type="ECO:0000256" key="5">
    <source>
        <dbReference type="ARBA" id="ARBA00023098"/>
    </source>
</evidence>
<keyword evidence="4 7" id="KW-0677">Repeat</keyword>
<dbReference type="UniPathway" id="UPA00973"/>
<dbReference type="GO" id="GO:0016020">
    <property type="term" value="C:membrane"/>
    <property type="evidence" value="ECO:0007669"/>
    <property type="project" value="GOC"/>
</dbReference>
<protein>
    <recommendedName>
        <fullName evidence="7">UDP-3-O-acylglucosamine N-acyltransferase</fullName>
        <ecNumber evidence="7">2.3.1.191</ecNumber>
    </recommendedName>
</protein>
<comment type="similarity">
    <text evidence="7">Belongs to the transferase hexapeptide repeat family. LpxD subfamily.</text>
</comment>
<sequence>MKKIKISELTKRINGILIGEDFEVEGINAIPLAKERDLIFVDSLKRVDEAQKSKAKAVLCPEGFAKYFPQKTVIEVKNVRVAFAKLTEIFKIEIEPKWGISSYAFIEEEVKIEEPCAIYPLVYIQKGAKIEKNVVIYPGVFIGAFSEIGENTIIYPNVVIYPYTKIGKNCIIHAGVVIGADGFGFAQEEMEEGYKNIKIYHFGGVEIEDNVEIGANTTIDKAVFGKTIIGKGTKIDNLVQVGHNVRVGKENILVSHTAIGGSAVLEDYVMLGGQVGVAPYSKIRKGAKVAGKSGVTGEIAPYEEVAGIPAIKADIWKKAVIIFAKLPEIYKELKKFIKSQS</sequence>
<comment type="catalytic activity">
    <reaction evidence="7">
        <text>a UDP-3-O-[(3R)-3-hydroxyacyl]-alpha-D-glucosamine + a (3R)-hydroxyacyl-[ACP] = a UDP-2-N,3-O-bis[(3R)-3-hydroxyacyl]-alpha-D-glucosamine + holo-[ACP] + H(+)</text>
        <dbReference type="Rhea" id="RHEA:53836"/>
        <dbReference type="Rhea" id="RHEA-COMP:9685"/>
        <dbReference type="Rhea" id="RHEA-COMP:9945"/>
        <dbReference type="ChEBI" id="CHEBI:15378"/>
        <dbReference type="ChEBI" id="CHEBI:64479"/>
        <dbReference type="ChEBI" id="CHEBI:78827"/>
        <dbReference type="ChEBI" id="CHEBI:137740"/>
        <dbReference type="ChEBI" id="CHEBI:137748"/>
        <dbReference type="EC" id="2.3.1.191"/>
    </reaction>
</comment>
<keyword evidence="2 7" id="KW-0441">Lipid A biosynthesis</keyword>
<dbReference type="EMBL" id="DSZN01000097">
    <property type="protein sequence ID" value="HGQ85874.1"/>
    <property type="molecule type" value="Genomic_DNA"/>
</dbReference>
<dbReference type="InterPro" id="IPR020573">
    <property type="entry name" value="UDP_GlcNAc_AcTrfase_non-rep"/>
</dbReference>
<dbReference type="Pfam" id="PF00132">
    <property type="entry name" value="Hexapep"/>
    <property type="match status" value="1"/>
</dbReference>
<evidence type="ECO:0000256" key="6">
    <source>
        <dbReference type="ARBA" id="ARBA00023315"/>
    </source>
</evidence>
<gene>
    <name evidence="7 9" type="primary">lpxD</name>
    <name evidence="9" type="ORF">ENT66_06060</name>
</gene>
<dbReference type="InterPro" id="IPR007691">
    <property type="entry name" value="LpxD"/>
</dbReference>
<dbReference type="AlphaFoldDB" id="A0A7C4JSB6"/>
<dbReference type="CDD" id="cd03352">
    <property type="entry name" value="LbH_LpxD"/>
    <property type="match status" value="1"/>
</dbReference>
<dbReference type="GO" id="GO:0016410">
    <property type="term" value="F:N-acyltransferase activity"/>
    <property type="evidence" value="ECO:0007669"/>
    <property type="project" value="InterPro"/>
</dbReference>
<evidence type="ECO:0000256" key="3">
    <source>
        <dbReference type="ARBA" id="ARBA00022679"/>
    </source>
</evidence>
<keyword evidence="6 7" id="KW-0012">Acyltransferase</keyword>
<evidence type="ECO:0000256" key="7">
    <source>
        <dbReference type="HAMAP-Rule" id="MF_00523"/>
    </source>
</evidence>
<keyword evidence="5 7" id="KW-0443">Lipid metabolism</keyword>
<dbReference type="InterPro" id="IPR001451">
    <property type="entry name" value="Hexapep"/>
</dbReference>
<dbReference type="InterPro" id="IPR018357">
    <property type="entry name" value="Hexapep_transf_CS"/>
</dbReference>
<dbReference type="PANTHER" id="PTHR43378:SF2">
    <property type="entry name" value="UDP-3-O-ACYLGLUCOSAMINE N-ACYLTRANSFERASE 1, MITOCHONDRIAL-RELATED"/>
    <property type="match status" value="1"/>
</dbReference>
<organism evidence="9">
    <name type="scientific">Thermodesulfobacterium geofontis</name>
    <dbReference type="NCBI Taxonomy" id="1295609"/>
    <lineage>
        <taxon>Bacteria</taxon>
        <taxon>Pseudomonadati</taxon>
        <taxon>Thermodesulfobacteriota</taxon>
        <taxon>Thermodesulfobacteria</taxon>
        <taxon>Thermodesulfobacteriales</taxon>
        <taxon>Thermodesulfobacteriaceae</taxon>
        <taxon>Thermodesulfobacterium</taxon>
    </lineage>
</organism>
<feature type="active site" description="Proton acceptor" evidence="7">
    <location>
        <position position="243"/>
    </location>
</feature>
<comment type="function">
    <text evidence="7">Catalyzes the N-acylation of UDP-3-O-acylglucosamine using 3-hydroxyacyl-ACP as the acyl donor. Is involved in the biosynthesis of lipid A, a phosphorylated glycolipid that anchors the lipopolysaccharide to the outer membrane of the cell.</text>
</comment>
<dbReference type="NCBIfam" id="NF002060">
    <property type="entry name" value="PRK00892.1"/>
    <property type="match status" value="1"/>
</dbReference>
<dbReference type="EC" id="2.3.1.191" evidence="7"/>
<keyword evidence="1 7" id="KW-0444">Lipid biosynthesis</keyword>
<evidence type="ECO:0000256" key="4">
    <source>
        <dbReference type="ARBA" id="ARBA00022737"/>
    </source>
</evidence>
<dbReference type="NCBIfam" id="TIGR01853">
    <property type="entry name" value="lipid_A_lpxD"/>
    <property type="match status" value="1"/>
</dbReference>
<evidence type="ECO:0000256" key="1">
    <source>
        <dbReference type="ARBA" id="ARBA00022516"/>
    </source>
</evidence>
<feature type="domain" description="UDP-3-O-[3-hydroxymyristoyl] glucosamine N-acyltransferase non-repeat region" evidence="8">
    <location>
        <begin position="21"/>
        <end position="88"/>
    </location>
</feature>
<dbReference type="Gene3D" id="3.40.1390.10">
    <property type="entry name" value="MurE/MurF, N-terminal domain"/>
    <property type="match status" value="1"/>
</dbReference>
<name>A0A7C4JSB6_9BACT</name>
<accession>A0A7C4JSB6</accession>
<evidence type="ECO:0000259" key="8">
    <source>
        <dbReference type="Pfam" id="PF04613"/>
    </source>
</evidence>
<dbReference type="GO" id="GO:0103118">
    <property type="term" value="F:UDP-3-O-[(3R)-3-hydroxyacyl]-glucosamine N-acyltransferase activity"/>
    <property type="evidence" value="ECO:0007669"/>
    <property type="project" value="UniProtKB-EC"/>
</dbReference>
<keyword evidence="3 7" id="KW-0808">Transferase</keyword>
<dbReference type="GO" id="GO:0009245">
    <property type="term" value="P:lipid A biosynthetic process"/>
    <property type="evidence" value="ECO:0007669"/>
    <property type="project" value="UniProtKB-UniRule"/>
</dbReference>
<dbReference type="SUPFAM" id="SSF51161">
    <property type="entry name" value="Trimeric LpxA-like enzymes"/>
    <property type="match status" value="1"/>
</dbReference>
<proteinExistence type="inferred from homology"/>
<dbReference type="PANTHER" id="PTHR43378">
    <property type="entry name" value="UDP-3-O-ACYLGLUCOSAMINE N-ACYLTRANSFERASE"/>
    <property type="match status" value="1"/>
</dbReference>
<comment type="subunit">
    <text evidence="7">Homotrimer.</text>
</comment>
<dbReference type="Pfam" id="PF04613">
    <property type="entry name" value="LpxD"/>
    <property type="match status" value="1"/>
</dbReference>
<dbReference type="Gene3D" id="2.160.10.10">
    <property type="entry name" value="Hexapeptide repeat proteins"/>
    <property type="match status" value="1"/>
</dbReference>
<reference evidence="9" key="1">
    <citation type="journal article" date="2020" name="mSystems">
        <title>Genome- and Community-Level Interaction Insights into Carbon Utilization and Element Cycling Functions of Hydrothermarchaeota in Hydrothermal Sediment.</title>
        <authorList>
            <person name="Zhou Z."/>
            <person name="Liu Y."/>
            <person name="Xu W."/>
            <person name="Pan J."/>
            <person name="Luo Z.H."/>
            <person name="Li M."/>
        </authorList>
    </citation>
    <scope>NUCLEOTIDE SEQUENCE [LARGE SCALE GENOMIC DNA]</scope>
    <source>
        <strain evidence="9">SpSt-6</strain>
    </source>
</reference>